<keyword evidence="3" id="KW-1185">Reference proteome</keyword>
<feature type="compositionally biased region" description="Polar residues" evidence="1">
    <location>
        <begin position="251"/>
        <end position="265"/>
    </location>
</feature>
<feature type="region of interest" description="Disordered" evidence="1">
    <location>
        <begin position="133"/>
        <end position="154"/>
    </location>
</feature>
<name>A0ABM5FAK7_9SAUR</name>
<keyword evidence="2" id="KW-0472">Membrane</keyword>
<feature type="transmembrane region" description="Helical" evidence="2">
    <location>
        <begin position="40"/>
        <end position="63"/>
    </location>
</feature>
<evidence type="ECO:0000313" key="3">
    <source>
        <dbReference type="Proteomes" id="UP001652642"/>
    </source>
</evidence>
<protein>
    <submittedName>
        <fullName evidence="4">Uncharacterized protein isoform X1</fullName>
    </submittedName>
</protein>
<accession>A0ABM5FAK7</accession>
<reference evidence="4" key="2">
    <citation type="submission" date="2025-08" db="UniProtKB">
        <authorList>
            <consortium name="RefSeq"/>
        </authorList>
    </citation>
    <scope>IDENTIFICATION</scope>
</reference>
<proteinExistence type="predicted"/>
<dbReference type="RefSeq" id="XP_072842425.1">
    <property type="nucleotide sequence ID" value="XM_072986324.1"/>
</dbReference>
<evidence type="ECO:0000256" key="2">
    <source>
        <dbReference type="SAM" id="Phobius"/>
    </source>
</evidence>
<feature type="region of interest" description="Disordered" evidence="1">
    <location>
        <begin position="309"/>
        <end position="347"/>
    </location>
</feature>
<dbReference type="GeneID" id="110091754"/>
<evidence type="ECO:0000256" key="1">
    <source>
        <dbReference type="SAM" id="MobiDB-lite"/>
    </source>
</evidence>
<evidence type="ECO:0000313" key="4">
    <source>
        <dbReference type="RefSeq" id="XP_072842425.1"/>
    </source>
</evidence>
<feature type="region of interest" description="Disordered" evidence="1">
    <location>
        <begin position="221"/>
        <end position="265"/>
    </location>
</feature>
<feature type="region of interest" description="Disordered" evidence="1">
    <location>
        <begin position="13"/>
        <end position="35"/>
    </location>
</feature>
<organism evidence="3 4">
    <name type="scientific">Pogona vitticeps</name>
    <name type="common">central bearded dragon</name>
    <dbReference type="NCBI Taxonomy" id="103695"/>
    <lineage>
        <taxon>Eukaryota</taxon>
        <taxon>Metazoa</taxon>
        <taxon>Chordata</taxon>
        <taxon>Craniata</taxon>
        <taxon>Vertebrata</taxon>
        <taxon>Euteleostomi</taxon>
        <taxon>Lepidosauria</taxon>
        <taxon>Squamata</taxon>
        <taxon>Bifurcata</taxon>
        <taxon>Unidentata</taxon>
        <taxon>Episquamata</taxon>
        <taxon>Toxicofera</taxon>
        <taxon>Iguania</taxon>
        <taxon>Acrodonta</taxon>
        <taxon>Agamidae</taxon>
        <taxon>Amphibolurinae</taxon>
        <taxon>Pogona</taxon>
    </lineage>
</organism>
<sequence length="370" mass="39960">MMFSEPVPFRFSATHRRRMAPPPPRRAEPVASEAPGNPSALLLGSLASVAPVILTILLLLLCFHFKSKKRQFSTGDPTRERNTSVLLRMIGGQNEPNAGATHLENGGLCQGSSPVSCRPERPTNGTVAVEFHQGSANSPTETATMSRASPKRFAQRRKMEVDHLRGTTPQRLCPRAASPSALQFRKLPMTPKEAHVPRIEPLNQDADNEVYESICDEARDPGAGVCMESRKGADSTTRGRPNSAGEGAPSAESTESAGMTVACGSTTGQPVAHWQHIEFLSELPGVASEQGAPHPAAPDTEKRLSAMYARVRKRPKASPQQEPGKPAEQEVEEEPPPIPEKHFEDIYESLSVDAVGQDGMRTELTVPSEA</sequence>
<dbReference type="Proteomes" id="UP001652642">
    <property type="component" value="Chromosome 1"/>
</dbReference>
<reference evidence="3" key="1">
    <citation type="submission" date="2025-05" db="UniProtKB">
        <authorList>
            <consortium name="RefSeq"/>
        </authorList>
    </citation>
    <scope>NUCLEOTIDE SEQUENCE [LARGE SCALE GENOMIC DNA]</scope>
</reference>
<keyword evidence="2" id="KW-0812">Transmembrane</keyword>
<feature type="compositionally biased region" description="Polar residues" evidence="1">
    <location>
        <begin position="134"/>
        <end position="147"/>
    </location>
</feature>
<feature type="region of interest" description="Disordered" evidence="1">
    <location>
        <begin position="93"/>
        <end position="121"/>
    </location>
</feature>
<keyword evidence="2" id="KW-1133">Transmembrane helix</keyword>
<gene>
    <name evidence="4" type="primary">LOC110091754</name>
</gene>